<keyword evidence="2" id="KW-0964">Secreted</keyword>
<protein>
    <submittedName>
        <fullName evidence="8">Proteinase inhibitor PSKP-1</fullName>
    </submittedName>
</protein>
<dbReference type="Pfam" id="PF00050">
    <property type="entry name" value="Kazal_1"/>
    <property type="match status" value="1"/>
</dbReference>
<dbReference type="PANTHER" id="PTHR21312">
    <property type="entry name" value="SERINE PROTEASE INHIBITOR"/>
    <property type="match status" value="1"/>
</dbReference>
<evidence type="ECO:0000256" key="5">
    <source>
        <dbReference type="ARBA" id="ARBA00023157"/>
    </source>
</evidence>
<dbReference type="PROSITE" id="PS00282">
    <property type="entry name" value="KAZAL_1"/>
    <property type="match status" value="1"/>
</dbReference>
<evidence type="ECO:0000256" key="1">
    <source>
        <dbReference type="ARBA" id="ARBA00004613"/>
    </source>
</evidence>
<feature type="signal peptide" evidence="6">
    <location>
        <begin position="1"/>
        <end position="26"/>
    </location>
</feature>
<dbReference type="PANTHER" id="PTHR21312:SF28">
    <property type="entry name" value="OVOINHIBITOR-RELATED"/>
    <property type="match status" value="1"/>
</dbReference>
<dbReference type="EMBL" id="JX879764">
    <property type="protein sequence ID" value="AFY11407.1"/>
    <property type="molecule type" value="mRNA"/>
</dbReference>
<organism evidence="8">
    <name type="scientific">Pithecopus nordestinus</name>
    <name type="common">Northeastern Brazilian leaf frog</name>
    <name type="synonym">Phyllomedusa nordestina</name>
    <dbReference type="NCBI Taxonomy" id="2034992"/>
    <lineage>
        <taxon>Eukaryota</taxon>
        <taxon>Metazoa</taxon>
        <taxon>Chordata</taxon>
        <taxon>Craniata</taxon>
        <taxon>Vertebrata</taxon>
        <taxon>Euteleostomi</taxon>
        <taxon>Amphibia</taxon>
        <taxon>Batrachia</taxon>
        <taxon>Anura</taxon>
        <taxon>Neobatrachia</taxon>
        <taxon>Hyloidea</taxon>
        <taxon>Hylidae</taxon>
        <taxon>Phyllomedusinae</taxon>
        <taxon>Pithecopus</taxon>
    </lineage>
</organism>
<accession>K9N2T9</accession>
<evidence type="ECO:0000256" key="4">
    <source>
        <dbReference type="ARBA" id="ARBA00022900"/>
    </source>
</evidence>
<evidence type="ECO:0000259" key="7">
    <source>
        <dbReference type="PROSITE" id="PS51465"/>
    </source>
</evidence>
<proteinExistence type="evidence at transcript level"/>
<comment type="subcellular location">
    <subcellularLocation>
        <location evidence="1">Secreted</location>
    </subcellularLocation>
</comment>
<reference evidence="8" key="1">
    <citation type="journal article" date="2013" name="Toxicon">
        <title>Gene expression analysis by ESTs sequencing of the Brazilian frog Phyllomedusa nordestina skin glands.</title>
        <authorList>
            <person name="Neiva M."/>
            <person name="Vargas D.C."/>
            <person name="Conceicao K."/>
            <person name="Radis-Baptista G."/>
            <person name="Assakura M.T."/>
            <person name="Jared C."/>
            <person name="Hayashi M.A."/>
        </authorList>
    </citation>
    <scope>NUCLEOTIDE SEQUENCE</scope>
    <source>
        <strain evidence="8">PI03</strain>
    </source>
</reference>
<dbReference type="SMART" id="SM00280">
    <property type="entry name" value="KAZAL"/>
    <property type="match status" value="1"/>
</dbReference>
<dbReference type="GO" id="GO:0005576">
    <property type="term" value="C:extracellular region"/>
    <property type="evidence" value="ECO:0007669"/>
    <property type="project" value="UniProtKB-SubCell"/>
</dbReference>
<dbReference type="AlphaFoldDB" id="K9N2T9"/>
<dbReference type="InterPro" id="IPR001239">
    <property type="entry name" value="Prot_inh_Kazal-m"/>
</dbReference>
<feature type="chain" id="PRO_5003933809" evidence="6">
    <location>
        <begin position="27"/>
        <end position="79"/>
    </location>
</feature>
<keyword evidence="3" id="KW-0646">Protease inhibitor</keyword>
<dbReference type="InterPro" id="IPR036058">
    <property type="entry name" value="Kazal_dom_sf"/>
</dbReference>
<keyword evidence="5" id="KW-1015">Disulfide bond</keyword>
<dbReference type="InterPro" id="IPR002350">
    <property type="entry name" value="Kazal_dom"/>
</dbReference>
<keyword evidence="6" id="KW-0732">Signal</keyword>
<sequence length="79" mass="8674">MKTLISSALLFCVLAAALWPVPEAEAVIEPKCDKNADMCTDDYTPVCGTDGNKYSNECRLCLHNRETGQNVKIAHRGEC</sequence>
<dbReference type="PRINTS" id="PR00290">
    <property type="entry name" value="KAZALINHBTR"/>
</dbReference>
<keyword evidence="4" id="KW-0722">Serine protease inhibitor</keyword>
<name>K9N2T9_PITNO</name>
<dbReference type="SUPFAM" id="SSF100895">
    <property type="entry name" value="Kazal-type serine protease inhibitors"/>
    <property type="match status" value="1"/>
</dbReference>
<dbReference type="GO" id="GO:0004867">
    <property type="term" value="F:serine-type endopeptidase inhibitor activity"/>
    <property type="evidence" value="ECO:0007669"/>
    <property type="project" value="UniProtKB-KW"/>
</dbReference>
<evidence type="ECO:0000256" key="2">
    <source>
        <dbReference type="ARBA" id="ARBA00022525"/>
    </source>
</evidence>
<dbReference type="Gene3D" id="3.30.60.30">
    <property type="match status" value="1"/>
</dbReference>
<dbReference type="PROSITE" id="PS51465">
    <property type="entry name" value="KAZAL_2"/>
    <property type="match status" value="1"/>
</dbReference>
<feature type="domain" description="Kazal-like" evidence="7">
    <location>
        <begin position="26"/>
        <end position="79"/>
    </location>
</feature>
<evidence type="ECO:0000313" key="8">
    <source>
        <dbReference type="EMBL" id="AFY11407.1"/>
    </source>
</evidence>
<evidence type="ECO:0000256" key="6">
    <source>
        <dbReference type="SAM" id="SignalP"/>
    </source>
</evidence>
<evidence type="ECO:0000256" key="3">
    <source>
        <dbReference type="ARBA" id="ARBA00022690"/>
    </source>
</evidence>